<organism evidence="2 3">
    <name type="scientific">Conexibacter stalactiti</name>
    <dbReference type="NCBI Taxonomy" id="1940611"/>
    <lineage>
        <taxon>Bacteria</taxon>
        <taxon>Bacillati</taxon>
        <taxon>Actinomycetota</taxon>
        <taxon>Thermoleophilia</taxon>
        <taxon>Solirubrobacterales</taxon>
        <taxon>Conexibacteraceae</taxon>
        <taxon>Conexibacter</taxon>
    </lineage>
</organism>
<name>A0ABU4HQC1_9ACTN</name>
<accession>A0ABU4HQC1</accession>
<dbReference type="PANTHER" id="PTHR33990">
    <property type="entry name" value="PROTEIN YJDN-RELATED"/>
    <property type="match status" value="1"/>
</dbReference>
<evidence type="ECO:0000313" key="3">
    <source>
        <dbReference type="Proteomes" id="UP001284601"/>
    </source>
</evidence>
<dbReference type="PANTHER" id="PTHR33990:SF1">
    <property type="entry name" value="PROTEIN YJDN"/>
    <property type="match status" value="1"/>
</dbReference>
<dbReference type="RefSeq" id="WP_318597804.1">
    <property type="nucleotide sequence ID" value="NZ_JAWSTH010000033.1"/>
</dbReference>
<evidence type="ECO:0000259" key="1">
    <source>
        <dbReference type="Pfam" id="PF00903"/>
    </source>
</evidence>
<sequence>MRHMLAHAVQDPAEAEQVMWGEVTAENGFRVMAYDVPSSLPWNPGDNAHFVSVRGDDPEEITAYWEKLADGATVRQPLAPASWSTLYGMLQDRFGVIWVLDVASAPTDA</sequence>
<gene>
    <name evidence="2" type="ORF">R7226_14045</name>
</gene>
<evidence type="ECO:0000313" key="2">
    <source>
        <dbReference type="EMBL" id="MDW5595467.1"/>
    </source>
</evidence>
<dbReference type="Proteomes" id="UP001284601">
    <property type="component" value="Unassembled WGS sequence"/>
</dbReference>
<reference evidence="3" key="1">
    <citation type="submission" date="2023-07" db="EMBL/GenBank/DDBJ databases">
        <title>Conexibacter stalactiti sp. nov., isolated from stalactites in a lava cave and emended description of the genus Conexibacter.</title>
        <authorList>
            <person name="Lee S.D."/>
        </authorList>
    </citation>
    <scope>NUCLEOTIDE SEQUENCE [LARGE SCALE GENOMIC DNA]</scope>
    <source>
        <strain evidence="3">KCTC 39840</strain>
    </source>
</reference>
<comment type="caution">
    <text evidence="2">The sequence shown here is derived from an EMBL/GenBank/DDBJ whole genome shotgun (WGS) entry which is preliminary data.</text>
</comment>
<dbReference type="InterPro" id="IPR029068">
    <property type="entry name" value="Glyas_Bleomycin-R_OHBP_Dase"/>
</dbReference>
<protein>
    <submittedName>
        <fullName evidence="2">VOC family protein</fullName>
    </submittedName>
</protein>
<proteinExistence type="predicted"/>
<dbReference type="EMBL" id="JAWSTH010000033">
    <property type="protein sequence ID" value="MDW5595467.1"/>
    <property type="molecule type" value="Genomic_DNA"/>
</dbReference>
<reference evidence="2 3" key="2">
    <citation type="submission" date="2023-10" db="EMBL/GenBank/DDBJ databases">
        <authorList>
            <person name="Han X.F."/>
        </authorList>
    </citation>
    <scope>NUCLEOTIDE SEQUENCE [LARGE SCALE GENOMIC DNA]</scope>
    <source>
        <strain evidence="2 3">KCTC 39840</strain>
    </source>
</reference>
<dbReference type="Pfam" id="PF00903">
    <property type="entry name" value="Glyoxalase"/>
    <property type="match status" value="1"/>
</dbReference>
<dbReference type="InterPro" id="IPR004360">
    <property type="entry name" value="Glyas_Fos-R_dOase_dom"/>
</dbReference>
<keyword evidence="3" id="KW-1185">Reference proteome</keyword>
<dbReference type="Gene3D" id="3.10.180.10">
    <property type="entry name" value="2,3-Dihydroxybiphenyl 1,2-Dioxygenase, domain 1"/>
    <property type="match status" value="1"/>
</dbReference>
<feature type="domain" description="Glyoxalase/fosfomycin resistance/dioxygenase" evidence="1">
    <location>
        <begin position="13"/>
        <end position="99"/>
    </location>
</feature>
<dbReference type="SUPFAM" id="SSF54593">
    <property type="entry name" value="Glyoxalase/Bleomycin resistance protein/Dihydroxybiphenyl dioxygenase"/>
    <property type="match status" value="1"/>
</dbReference>